<keyword evidence="2 8" id="KW-0479">Metal-binding</keyword>
<evidence type="ECO:0000256" key="7">
    <source>
        <dbReference type="PIRSR" id="PIRSR038994-2"/>
    </source>
</evidence>
<dbReference type="InterPro" id="IPR006680">
    <property type="entry name" value="Amidohydro-rel"/>
</dbReference>
<dbReference type="AlphaFoldDB" id="A0A412G3L0"/>
<dbReference type="InterPro" id="IPR032466">
    <property type="entry name" value="Metal_Hydrolase"/>
</dbReference>
<reference evidence="10 11" key="1">
    <citation type="submission" date="2018-08" db="EMBL/GenBank/DDBJ databases">
        <title>A genome reference for cultivated species of the human gut microbiota.</title>
        <authorList>
            <person name="Zou Y."/>
            <person name="Xue W."/>
            <person name="Luo G."/>
        </authorList>
    </citation>
    <scope>NUCLEOTIDE SEQUENCE [LARGE SCALE GENOMIC DNA]</scope>
    <source>
        <strain evidence="10 11">AF24-29</strain>
    </source>
</reference>
<evidence type="ECO:0000256" key="1">
    <source>
        <dbReference type="ARBA" id="ARBA00010716"/>
    </source>
</evidence>
<dbReference type="RefSeq" id="WP_117894557.1">
    <property type="nucleotide sequence ID" value="NZ_CABJCV010000006.1"/>
</dbReference>
<dbReference type="InterPro" id="IPR011059">
    <property type="entry name" value="Metal-dep_hydrolase_composite"/>
</dbReference>
<comment type="caution">
    <text evidence="10">The sequence shown here is derived from an EMBL/GenBank/DDBJ whole genome shotgun (WGS) entry which is preliminary data.</text>
</comment>
<dbReference type="Gene3D" id="2.30.40.10">
    <property type="entry name" value="Urease, subunit C, domain 1"/>
    <property type="match status" value="1"/>
</dbReference>
<keyword evidence="11" id="KW-1185">Reference proteome</keyword>
<protein>
    <submittedName>
        <fullName evidence="10">N-acetylglucosamine-6-phosphate deacetylase</fullName>
        <ecNumber evidence="10">3.5.1.25</ecNumber>
    </submittedName>
</protein>
<evidence type="ECO:0000256" key="6">
    <source>
        <dbReference type="PIRSR" id="PIRSR038994-1"/>
    </source>
</evidence>
<keyword evidence="3 5" id="KW-0378">Hydrolase</keyword>
<feature type="active site" description="Proton donor/acceptor" evidence="6">
    <location>
        <position position="269"/>
    </location>
</feature>
<organism evidence="10 11">
    <name type="scientific">Holdemania filiformis</name>
    <dbReference type="NCBI Taxonomy" id="61171"/>
    <lineage>
        <taxon>Bacteria</taxon>
        <taxon>Bacillati</taxon>
        <taxon>Bacillota</taxon>
        <taxon>Erysipelotrichia</taxon>
        <taxon>Erysipelotrichales</taxon>
        <taxon>Erysipelotrichaceae</taxon>
        <taxon>Holdemania</taxon>
    </lineage>
</organism>
<evidence type="ECO:0000259" key="9">
    <source>
        <dbReference type="Pfam" id="PF01979"/>
    </source>
</evidence>
<feature type="binding site" evidence="7">
    <location>
        <position position="222"/>
    </location>
    <ligand>
        <name>substrate</name>
    </ligand>
</feature>
<dbReference type="EC" id="3.5.1.25" evidence="10"/>
<dbReference type="GeneID" id="83015060"/>
<accession>A0A412G3L0</accession>
<dbReference type="Proteomes" id="UP000284178">
    <property type="component" value="Unassembled WGS sequence"/>
</dbReference>
<feature type="binding site" evidence="8">
    <location>
        <position position="190"/>
    </location>
    <ligand>
        <name>Zn(2+)</name>
        <dbReference type="ChEBI" id="CHEBI:29105"/>
    </ligand>
</feature>
<evidence type="ECO:0000256" key="3">
    <source>
        <dbReference type="ARBA" id="ARBA00022801"/>
    </source>
</evidence>
<evidence type="ECO:0000256" key="8">
    <source>
        <dbReference type="PIRSR" id="PIRSR038994-3"/>
    </source>
</evidence>
<dbReference type="GO" id="GO:0008448">
    <property type="term" value="F:N-acetylglucosamine-6-phosphate deacetylase activity"/>
    <property type="evidence" value="ECO:0007669"/>
    <property type="project" value="UniProtKB-EC"/>
</dbReference>
<dbReference type="PANTHER" id="PTHR11113">
    <property type="entry name" value="N-ACETYLGLUCOSAMINE-6-PHOSPHATE DEACETYLASE"/>
    <property type="match status" value="1"/>
</dbReference>
<evidence type="ECO:0000313" key="11">
    <source>
        <dbReference type="Proteomes" id="UP000284178"/>
    </source>
</evidence>
<dbReference type="InterPro" id="IPR003764">
    <property type="entry name" value="GlcNAc_6-P_deAcase"/>
</dbReference>
<name>A0A412G3L0_9FIRM</name>
<keyword evidence="4 5" id="KW-0119">Carbohydrate metabolism</keyword>
<dbReference type="NCBIfam" id="TIGR00221">
    <property type="entry name" value="nagA"/>
    <property type="match status" value="1"/>
</dbReference>
<evidence type="ECO:0000313" key="10">
    <source>
        <dbReference type="EMBL" id="RGR75065.1"/>
    </source>
</evidence>
<feature type="binding site" evidence="7">
    <location>
        <begin position="304"/>
        <end position="306"/>
    </location>
    <ligand>
        <name>substrate</name>
    </ligand>
</feature>
<proteinExistence type="inferred from homology"/>
<dbReference type="GO" id="GO:0046872">
    <property type="term" value="F:metal ion binding"/>
    <property type="evidence" value="ECO:0007669"/>
    <property type="project" value="UniProtKB-KW"/>
</dbReference>
<dbReference type="Gene3D" id="3.20.20.140">
    <property type="entry name" value="Metal-dependent hydrolases"/>
    <property type="match status" value="1"/>
</dbReference>
<feature type="binding site" evidence="7">
    <location>
        <position position="246"/>
    </location>
    <ligand>
        <name>substrate</name>
    </ligand>
</feature>
<feature type="binding site" evidence="8">
    <location>
        <position position="211"/>
    </location>
    <ligand>
        <name>Zn(2+)</name>
        <dbReference type="ChEBI" id="CHEBI:29105"/>
    </ligand>
</feature>
<dbReference type="EMBL" id="QRUP01000006">
    <property type="protein sequence ID" value="RGR75065.1"/>
    <property type="molecule type" value="Genomic_DNA"/>
</dbReference>
<dbReference type="PIRSF" id="PIRSF038994">
    <property type="entry name" value="NagA"/>
    <property type="match status" value="1"/>
</dbReference>
<evidence type="ECO:0000256" key="2">
    <source>
        <dbReference type="ARBA" id="ARBA00022723"/>
    </source>
</evidence>
<feature type="domain" description="Amidohydrolase-related" evidence="9">
    <location>
        <begin position="46"/>
        <end position="376"/>
    </location>
</feature>
<dbReference type="SUPFAM" id="SSF51338">
    <property type="entry name" value="Composite domain of metallo-dependent hydrolases"/>
    <property type="match status" value="1"/>
</dbReference>
<dbReference type="SUPFAM" id="SSF51556">
    <property type="entry name" value="Metallo-dependent hydrolases"/>
    <property type="match status" value="1"/>
</dbReference>
<feature type="binding site" evidence="8">
    <location>
        <position position="124"/>
    </location>
    <ligand>
        <name>Zn(2+)</name>
        <dbReference type="ChEBI" id="CHEBI:29105"/>
    </ligand>
</feature>
<feature type="binding site" evidence="7">
    <location>
        <begin position="214"/>
        <end position="215"/>
    </location>
    <ligand>
        <name>substrate</name>
    </ligand>
</feature>
<evidence type="ECO:0000256" key="4">
    <source>
        <dbReference type="ARBA" id="ARBA00023277"/>
    </source>
</evidence>
<comment type="similarity">
    <text evidence="1 5">Belongs to the metallo-dependent hydrolases superfamily. NagA family.</text>
</comment>
<dbReference type="Pfam" id="PF01979">
    <property type="entry name" value="Amidohydro_1"/>
    <property type="match status" value="1"/>
</dbReference>
<evidence type="ECO:0000256" key="5">
    <source>
        <dbReference type="PIRNR" id="PIRNR038994"/>
    </source>
</evidence>
<dbReference type="CDD" id="cd00854">
    <property type="entry name" value="NagA"/>
    <property type="match status" value="1"/>
</dbReference>
<dbReference type="GO" id="GO:0006046">
    <property type="term" value="P:N-acetylglucosamine catabolic process"/>
    <property type="evidence" value="ECO:0007669"/>
    <property type="project" value="TreeGrafter"/>
</dbReference>
<gene>
    <name evidence="10" type="primary">nagA</name>
    <name evidence="10" type="ORF">DWY25_06530</name>
</gene>
<comment type="cofactor">
    <cofactor evidence="8">
        <name>a divalent metal cation</name>
        <dbReference type="ChEBI" id="CHEBI:60240"/>
    </cofactor>
    <text evidence="8">Binds 1 divalent metal cation per subunit.</text>
</comment>
<feature type="binding site" evidence="7">
    <location>
        <position position="135"/>
    </location>
    <ligand>
        <name>substrate</name>
    </ligand>
</feature>
<sequence length="378" mass="41336">MIIQSKQVWVSSTFIEAQLEIEDAKITGIYPYGTKPVDKDYGEDRILPGMIDIHCHGGLGFDTNDANHEGLRTWAAGLPKEGITGFLPTTVTQSEEVLTKALINVTEVVDEGYEGAEILGIHFEGPYLNAKNKGAQPEQFIVTPNVEQFKKYQEAAKGMIKVITLATEMDPDWALTRYASSHGVCVSIGHSGATYEDALMGIANGANSMTHVFNGMNGLHHRTPNLVGAAMRCRDTYGEIICDGNHVNWAAVNAYVTAKGRDYAVMIDDALCAKGCEPGYYELGGNQIDIRENGSAYLHGTDTLAGGTLKFNRGLQNLVEKALLPFDWAVNMVSLNPARLLNMDDRKGKIMAGYDADLVVLNRDYDVVQTYCLGKEML</sequence>
<dbReference type="PANTHER" id="PTHR11113:SF14">
    <property type="entry name" value="N-ACETYLGLUCOSAMINE-6-PHOSPHATE DEACETYLASE"/>
    <property type="match status" value="1"/>
</dbReference>